<comment type="caution">
    <text evidence="2">The sequence shown here is derived from an EMBL/GenBank/DDBJ whole genome shotgun (WGS) entry which is preliminary data.</text>
</comment>
<keyword evidence="1" id="KW-0472">Membrane</keyword>
<dbReference type="AlphaFoldDB" id="A0A1J5TV83"/>
<evidence type="ECO:0000313" key="2">
    <source>
        <dbReference type="EMBL" id="OIR17692.1"/>
    </source>
</evidence>
<proteinExistence type="predicted"/>
<gene>
    <name evidence="2" type="ORF">GALL_19140</name>
</gene>
<evidence type="ECO:0000256" key="1">
    <source>
        <dbReference type="SAM" id="Phobius"/>
    </source>
</evidence>
<feature type="transmembrane region" description="Helical" evidence="1">
    <location>
        <begin position="6"/>
        <end position="28"/>
    </location>
</feature>
<sequence>MNYLIAIGLILLLMLGWIIVETIANLFARRHPEFGPPRKMGCGGCGNHCAGHCDTDHGDTDHHDEK</sequence>
<protein>
    <submittedName>
        <fullName evidence="2">Uncharacterized protein</fullName>
    </submittedName>
</protein>
<keyword evidence="1" id="KW-0812">Transmembrane</keyword>
<keyword evidence="1" id="KW-1133">Transmembrane helix</keyword>
<accession>A0A1J5TV83</accession>
<organism evidence="2">
    <name type="scientific">mine drainage metagenome</name>
    <dbReference type="NCBI Taxonomy" id="410659"/>
    <lineage>
        <taxon>unclassified sequences</taxon>
        <taxon>metagenomes</taxon>
        <taxon>ecological metagenomes</taxon>
    </lineage>
</organism>
<reference evidence="2" key="1">
    <citation type="submission" date="2016-10" db="EMBL/GenBank/DDBJ databases">
        <title>Sequence of Gallionella enrichment culture.</title>
        <authorList>
            <person name="Poehlein A."/>
            <person name="Muehling M."/>
            <person name="Daniel R."/>
        </authorList>
    </citation>
    <scope>NUCLEOTIDE SEQUENCE</scope>
</reference>
<dbReference type="EMBL" id="MLJW01000004">
    <property type="protein sequence ID" value="OIR17692.1"/>
    <property type="molecule type" value="Genomic_DNA"/>
</dbReference>
<name>A0A1J5TV83_9ZZZZ</name>